<name>A0A660KYH0_9ACTN</name>
<evidence type="ECO:0000313" key="2">
    <source>
        <dbReference type="EMBL" id="RKQ86747.1"/>
    </source>
</evidence>
<reference evidence="2 3" key="1">
    <citation type="submission" date="2018-10" db="EMBL/GenBank/DDBJ databases">
        <title>Genomic Encyclopedia of Archaeal and Bacterial Type Strains, Phase II (KMG-II): from individual species to whole genera.</title>
        <authorList>
            <person name="Goeker M."/>
        </authorList>
    </citation>
    <scope>NUCLEOTIDE SEQUENCE [LARGE SCALE GENOMIC DNA]</scope>
    <source>
        <strain evidence="2 3">DSM 14954</strain>
    </source>
</reference>
<protein>
    <submittedName>
        <fullName evidence="2">Uncharacterized protein YbjT (DUF2867 family)</fullName>
    </submittedName>
</protein>
<comment type="caution">
    <text evidence="2">The sequence shown here is derived from an EMBL/GenBank/DDBJ whole genome shotgun (WGS) entry which is preliminary data.</text>
</comment>
<feature type="domain" description="NAD(P)-binding" evidence="1">
    <location>
        <begin position="6"/>
        <end position="181"/>
    </location>
</feature>
<gene>
    <name evidence="2" type="ORF">C8N24_4762</name>
</gene>
<dbReference type="OrthoDB" id="5510591at2"/>
<dbReference type="AlphaFoldDB" id="A0A660KYH0"/>
<dbReference type="Gene3D" id="3.90.25.10">
    <property type="entry name" value="UDP-galactose 4-epimerase, domain 1"/>
    <property type="match status" value="1"/>
</dbReference>
<organism evidence="2 3">
    <name type="scientific">Solirubrobacter pauli</name>
    <dbReference type="NCBI Taxonomy" id="166793"/>
    <lineage>
        <taxon>Bacteria</taxon>
        <taxon>Bacillati</taxon>
        <taxon>Actinomycetota</taxon>
        <taxon>Thermoleophilia</taxon>
        <taxon>Solirubrobacterales</taxon>
        <taxon>Solirubrobacteraceae</taxon>
        <taxon>Solirubrobacter</taxon>
    </lineage>
</organism>
<dbReference type="Pfam" id="PF13460">
    <property type="entry name" value="NAD_binding_10"/>
    <property type="match status" value="1"/>
</dbReference>
<dbReference type="CDD" id="cd05269">
    <property type="entry name" value="TMR_SDR_a"/>
    <property type="match status" value="1"/>
</dbReference>
<proteinExistence type="predicted"/>
<dbReference type="PANTHER" id="PTHR47129:SF1">
    <property type="entry name" value="NMRA-LIKE DOMAIN-CONTAINING PROTEIN"/>
    <property type="match status" value="1"/>
</dbReference>
<dbReference type="RefSeq" id="WP_121254734.1">
    <property type="nucleotide sequence ID" value="NZ_RBIL01000002.1"/>
</dbReference>
<sequence length="281" mass="29426">MIVITGANGQLGRAIADRLPADQLAVSVRDPAAAEDLAARGVRVRRGDFTEPDTLLDAFAGADQVLIISAAAVGDEAERRHRAAIDAAVRAGARRILYTSHMGANPASPFPPMPSHATSERLLEASGVPFTALRNGFYAASAPLFMGNAVETGRLVAPADGPVSWTAHADLAAAAARILTDGGFDGSTPPLTATEALDFADLAELASDIHGTPIERVVVSDEAYAASMRERGVPDWRVEIAIGMFRASRNGEFAATDPTLERLLGRPPITMREVLSPPDAG</sequence>
<dbReference type="PANTHER" id="PTHR47129">
    <property type="entry name" value="QUINONE OXIDOREDUCTASE 2"/>
    <property type="match status" value="1"/>
</dbReference>
<dbReference type="EMBL" id="RBIL01000002">
    <property type="protein sequence ID" value="RKQ86747.1"/>
    <property type="molecule type" value="Genomic_DNA"/>
</dbReference>
<accession>A0A660KYH0</accession>
<dbReference type="InterPro" id="IPR016040">
    <property type="entry name" value="NAD(P)-bd_dom"/>
</dbReference>
<dbReference type="Proteomes" id="UP000278962">
    <property type="component" value="Unassembled WGS sequence"/>
</dbReference>
<keyword evidence="3" id="KW-1185">Reference proteome</keyword>
<dbReference type="SUPFAM" id="SSF51735">
    <property type="entry name" value="NAD(P)-binding Rossmann-fold domains"/>
    <property type="match status" value="1"/>
</dbReference>
<dbReference type="InterPro" id="IPR052718">
    <property type="entry name" value="NmrA-type_oxidoreductase"/>
</dbReference>
<evidence type="ECO:0000259" key="1">
    <source>
        <dbReference type="Pfam" id="PF13460"/>
    </source>
</evidence>
<evidence type="ECO:0000313" key="3">
    <source>
        <dbReference type="Proteomes" id="UP000278962"/>
    </source>
</evidence>
<dbReference type="InterPro" id="IPR036291">
    <property type="entry name" value="NAD(P)-bd_dom_sf"/>
</dbReference>
<dbReference type="Gene3D" id="3.40.50.720">
    <property type="entry name" value="NAD(P)-binding Rossmann-like Domain"/>
    <property type="match status" value="1"/>
</dbReference>